<dbReference type="PROSITE" id="PS52002">
    <property type="entry name" value="SM"/>
    <property type="match status" value="1"/>
</dbReference>
<dbReference type="PROSITE" id="PS51774">
    <property type="entry name" value="NAB"/>
    <property type="match status" value="1"/>
</dbReference>
<dbReference type="InterPro" id="IPR011684">
    <property type="entry name" value="NAB"/>
</dbReference>
<comment type="subcellular location">
    <subcellularLocation>
        <location evidence="2">Cytoplasm</location>
    </subcellularLocation>
    <subcellularLocation>
        <location evidence="1">Nucleus</location>
    </subcellularLocation>
</comment>
<gene>
    <name evidence="17" type="ORF">KY290_030259</name>
</gene>
<feature type="compositionally biased region" description="Basic and acidic residues" evidence="13">
    <location>
        <begin position="254"/>
        <end position="263"/>
    </location>
</feature>
<evidence type="ECO:0000256" key="7">
    <source>
        <dbReference type="ARBA" id="ARBA00022884"/>
    </source>
</evidence>
<keyword evidence="9" id="KW-0508">mRNA splicing</keyword>
<evidence type="ECO:0000256" key="2">
    <source>
        <dbReference type="ARBA" id="ARBA00004496"/>
    </source>
</evidence>
<evidence type="ECO:0000256" key="1">
    <source>
        <dbReference type="ARBA" id="ARBA00004123"/>
    </source>
</evidence>
<reference evidence="17 18" key="1">
    <citation type="journal article" date="2021" name="bioRxiv">
        <title>Chromosome-scale and haplotype-resolved genome assembly of a tetraploid potato cultivar.</title>
        <authorList>
            <person name="Sun H."/>
            <person name="Jiao W.-B."/>
            <person name="Krause K."/>
            <person name="Campoy J.A."/>
            <person name="Goel M."/>
            <person name="Folz-Donahue K."/>
            <person name="Kukat C."/>
            <person name="Huettel B."/>
            <person name="Schneeberger K."/>
        </authorList>
    </citation>
    <scope>NUCLEOTIDE SEQUENCE [LARGE SCALE GENOMIC DNA]</scope>
    <source>
        <strain evidence="17">SolTubOtavaFocal</strain>
        <tissue evidence="17">Leaves</tissue>
    </source>
</reference>
<sequence length="487" mass="55758">MASTKVQRIMTQPINLIFRFLQSKARIQIWLFEQKDQRIEGRIIGFDEYMNLVLDDAEEVNVKKNSRKQLGRILLKGDNITLMMNTMVCSRPLYTVKKSCLMTISLYVGSIVVAIILQAAAGHNTVLSVINNLKYGPVLPAEMEAKLKAEKTGAASKHSRKRSFSRPSWLLCTIADLDKKMKKLVVNVPNKDDADSFIGRADAYYQKRPQLLALLQELYDNYLSLADRYCQALAKNHHRRNSFPIPSFHFDHDNDDQFDKEENNGSEIVDSDAESSLSYQPPFPSTQAKLEPDMIIADLVIRSVDCEIILHELSQVDKLCNESSRKIELQESLLELLESERLILLNENARLGYKVASLMEENKGLSSESLFMKRKVAELARCMLNRREDHRVCMLSRKVEDLQGQIYGLESRNNEYYEQLLKHEEEKRSKSKMGLKGCFKVPEEAVVGNAKKGEKQKTIGAEVGKKVPKFWDRVKKLDIFLCAPEFN</sequence>
<evidence type="ECO:0000256" key="8">
    <source>
        <dbReference type="ARBA" id="ARBA00023054"/>
    </source>
</evidence>
<evidence type="ECO:0000313" key="18">
    <source>
        <dbReference type="Proteomes" id="UP000826656"/>
    </source>
</evidence>
<evidence type="ECO:0000256" key="13">
    <source>
        <dbReference type="SAM" id="MobiDB-lite"/>
    </source>
</evidence>
<evidence type="ECO:0000256" key="10">
    <source>
        <dbReference type="ARBA" id="ARBA00023242"/>
    </source>
</evidence>
<keyword evidence="8" id="KW-0175">Coiled coil</keyword>
<evidence type="ECO:0000256" key="5">
    <source>
        <dbReference type="ARBA" id="ARBA00022664"/>
    </source>
</evidence>
<dbReference type="Gene3D" id="2.30.30.100">
    <property type="match status" value="1"/>
</dbReference>
<keyword evidence="6" id="KW-0747">Spliceosome</keyword>
<keyword evidence="10" id="KW-0539">Nucleus</keyword>
<proteinExistence type="inferred from homology"/>
<comment type="caution">
    <text evidence="17">The sequence shown here is derived from an EMBL/GenBank/DDBJ whole genome shotgun (WGS) entry which is preliminary data.</text>
</comment>
<feature type="domain" description="NAB" evidence="15">
    <location>
        <begin position="150"/>
        <end position="236"/>
    </location>
</feature>
<comment type="similarity">
    <text evidence="3">Belongs to the snRNP Sm proteins family.</text>
</comment>
<dbReference type="InterPro" id="IPR001163">
    <property type="entry name" value="Sm_dom_euk/arc"/>
</dbReference>
<keyword evidence="7" id="KW-0694">RNA-binding</keyword>
<dbReference type="Pfam" id="PF07765">
    <property type="entry name" value="KIP1"/>
    <property type="match status" value="1"/>
</dbReference>
<evidence type="ECO:0000256" key="3">
    <source>
        <dbReference type="ARBA" id="ARBA00006850"/>
    </source>
</evidence>
<keyword evidence="5" id="KW-0507">mRNA processing</keyword>
<evidence type="ECO:0000256" key="6">
    <source>
        <dbReference type="ARBA" id="ARBA00022728"/>
    </source>
</evidence>
<evidence type="ECO:0000259" key="16">
    <source>
        <dbReference type="PROSITE" id="PS52002"/>
    </source>
</evidence>
<keyword evidence="18" id="KW-1185">Reference proteome</keyword>
<dbReference type="SUPFAM" id="SSF50182">
    <property type="entry name" value="Sm-like ribonucleoproteins"/>
    <property type="match status" value="1"/>
</dbReference>
<dbReference type="InterPro" id="IPR027078">
    <property type="entry name" value="snRNP-E"/>
</dbReference>
<evidence type="ECO:0000259" key="15">
    <source>
        <dbReference type="PROSITE" id="PS51774"/>
    </source>
</evidence>
<evidence type="ECO:0000256" key="12">
    <source>
        <dbReference type="ARBA" id="ARBA00030143"/>
    </source>
</evidence>
<keyword evidence="14" id="KW-1133">Transmembrane helix</keyword>
<evidence type="ECO:0000256" key="14">
    <source>
        <dbReference type="SAM" id="Phobius"/>
    </source>
</evidence>
<dbReference type="Pfam" id="PF01423">
    <property type="entry name" value="LSM"/>
    <property type="match status" value="1"/>
</dbReference>
<keyword evidence="11" id="KW-0687">Ribonucleoprotein</keyword>
<keyword evidence="14" id="KW-0812">Transmembrane</keyword>
<feature type="region of interest" description="Disordered" evidence="13">
    <location>
        <begin position="254"/>
        <end position="285"/>
    </location>
</feature>
<evidence type="ECO:0000256" key="9">
    <source>
        <dbReference type="ARBA" id="ARBA00023187"/>
    </source>
</evidence>
<evidence type="ECO:0000313" key="17">
    <source>
        <dbReference type="EMBL" id="KAH0751027.1"/>
    </source>
</evidence>
<keyword evidence="4" id="KW-0963">Cytoplasm</keyword>
<accession>A0ABQ7UQ07</accession>
<protein>
    <recommendedName>
        <fullName evidence="12">Sm protein E</fullName>
    </recommendedName>
</protein>
<dbReference type="PANTHER" id="PTHR11193">
    <property type="entry name" value="SMALL NUCLEAR RIBONUCLEOPROTEIN E"/>
    <property type="match status" value="1"/>
</dbReference>
<dbReference type="EMBL" id="JAIVGD010000019">
    <property type="protein sequence ID" value="KAH0751027.1"/>
    <property type="molecule type" value="Genomic_DNA"/>
</dbReference>
<feature type="transmembrane region" description="Helical" evidence="14">
    <location>
        <begin position="100"/>
        <end position="121"/>
    </location>
</feature>
<evidence type="ECO:0000256" key="11">
    <source>
        <dbReference type="ARBA" id="ARBA00023274"/>
    </source>
</evidence>
<keyword evidence="14" id="KW-0472">Membrane</keyword>
<dbReference type="InterPro" id="IPR010920">
    <property type="entry name" value="LSM_dom_sf"/>
</dbReference>
<dbReference type="SMART" id="SM00651">
    <property type="entry name" value="Sm"/>
    <property type="match status" value="1"/>
</dbReference>
<dbReference type="CDD" id="cd01718">
    <property type="entry name" value="Sm_E"/>
    <property type="match status" value="1"/>
</dbReference>
<name>A0ABQ7UQ07_SOLTU</name>
<evidence type="ECO:0000256" key="4">
    <source>
        <dbReference type="ARBA" id="ARBA00022490"/>
    </source>
</evidence>
<feature type="domain" description="Sm" evidence="16">
    <location>
        <begin position="16"/>
        <end position="89"/>
    </location>
</feature>
<dbReference type="Proteomes" id="UP000826656">
    <property type="component" value="Unassembled WGS sequence"/>
</dbReference>
<dbReference type="InterPro" id="IPR047575">
    <property type="entry name" value="Sm"/>
</dbReference>
<organism evidence="17 18">
    <name type="scientific">Solanum tuberosum</name>
    <name type="common">Potato</name>
    <dbReference type="NCBI Taxonomy" id="4113"/>
    <lineage>
        <taxon>Eukaryota</taxon>
        <taxon>Viridiplantae</taxon>
        <taxon>Streptophyta</taxon>
        <taxon>Embryophyta</taxon>
        <taxon>Tracheophyta</taxon>
        <taxon>Spermatophyta</taxon>
        <taxon>Magnoliopsida</taxon>
        <taxon>eudicotyledons</taxon>
        <taxon>Gunneridae</taxon>
        <taxon>Pentapetalae</taxon>
        <taxon>asterids</taxon>
        <taxon>lamiids</taxon>
        <taxon>Solanales</taxon>
        <taxon>Solanaceae</taxon>
        <taxon>Solanoideae</taxon>
        <taxon>Solaneae</taxon>
        <taxon>Solanum</taxon>
    </lineage>
</organism>